<keyword evidence="1" id="KW-0175">Coiled coil</keyword>
<evidence type="ECO:0000259" key="2">
    <source>
        <dbReference type="Pfam" id="PF13476"/>
    </source>
</evidence>
<sequence>MIIKEITLQNFLCYFGRKKFVLSDGLNIILGENGEGKTKFFEALDWLFSGDDKGLSQLISAKALHDAAIGETFTVSVILTAEQFDNTKTIVRSFSVEKTEDGSPRTFAFQLEGIEENQSGERTPVDGSMLIKNLFPEEIRRYSLFKGETELNIFREDATLMNLVELYSDARHYNKYAEKGEFLREKAEKAVGDASRNDQRIMAKYTELEREIADLSADISNRTRVLQLALEDKANIEAGLQEVEKHVGNAEALETVNRQIRNLEERINSVGSKIQEDYTTCLFDEQWLLLHFEPLQVVFSEKIKQLDATKREQQRAYDREIGQRQGAAQLSAALIDPAIPLPLGTPSRTHMEEMIRDEKCKVCGRDAKKDSPEYKFMEMRLQEYLDSQKPAEEPIEEEVLFPNNYTHRLTNLSMMQQDNMVNIRTIRTKIKDHFEFNQARKIELDELNEQLAEAQRTRQNIIGSETGGAQKLTEVFKNYNGWQADLKEVNRKLNNIESIIESKNETLERRRAEKAALDTRSVHPFLLKTQELLRDIEHIFKETKEQKFDEFINLLQDTSNKFFAKLNTGAFTGFIQFNKIIRREETLLRIELQESGRTLYKPNQSLLTSMYISVLFAVAELTKTKRTEIYPLIFDAPTSSFGETKTGEFLNIIHGSGAQIILLSKDYITTDKETGQLSIKEEFNAIKKDRAFWIRLERPFDSQNLTTINTEVITY</sequence>
<protein>
    <submittedName>
        <fullName evidence="3">AAA family ATPase</fullName>
    </submittedName>
</protein>
<dbReference type="InterPro" id="IPR038729">
    <property type="entry name" value="Rad50/SbcC_AAA"/>
</dbReference>
<organism evidence="3 4">
    <name type="scientific">Mucilaginibacter litoreus</name>
    <dbReference type="NCBI Taxonomy" id="1048221"/>
    <lineage>
        <taxon>Bacteria</taxon>
        <taxon>Pseudomonadati</taxon>
        <taxon>Bacteroidota</taxon>
        <taxon>Sphingobacteriia</taxon>
        <taxon>Sphingobacteriales</taxon>
        <taxon>Sphingobacteriaceae</taxon>
        <taxon>Mucilaginibacter</taxon>
    </lineage>
</organism>
<dbReference type="Pfam" id="PF13476">
    <property type="entry name" value="AAA_23"/>
    <property type="match status" value="1"/>
</dbReference>
<dbReference type="PANTHER" id="PTHR32182:SF22">
    <property type="entry name" value="ATP-DEPENDENT ENDONUCLEASE, OLD FAMILY-RELATED"/>
    <property type="match status" value="1"/>
</dbReference>
<evidence type="ECO:0000313" key="3">
    <source>
        <dbReference type="EMBL" id="MFD0792066.1"/>
    </source>
</evidence>
<evidence type="ECO:0000313" key="4">
    <source>
        <dbReference type="Proteomes" id="UP001597010"/>
    </source>
</evidence>
<name>A0ABW3ANE2_9SPHI</name>
<evidence type="ECO:0000256" key="1">
    <source>
        <dbReference type="SAM" id="Coils"/>
    </source>
</evidence>
<feature type="coiled-coil region" evidence="1">
    <location>
        <begin position="437"/>
        <end position="513"/>
    </location>
</feature>
<dbReference type="InterPro" id="IPR027417">
    <property type="entry name" value="P-loop_NTPase"/>
</dbReference>
<reference evidence="4" key="1">
    <citation type="journal article" date="2019" name="Int. J. Syst. Evol. Microbiol.">
        <title>The Global Catalogue of Microorganisms (GCM) 10K type strain sequencing project: providing services to taxonomists for standard genome sequencing and annotation.</title>
        <authorList>
            <consortium name="The Broad Institute Genomics Platform"/>
            <consortium name="The Broad Institute Genome Sequencing Center for Infectious Disease"/>
            <person name="Wu L."/>
            <person name="Ma J."/>
        </authorList>
    </citation>
    <scope>NUCLEOTIDE SEQUENCE [LARGE SCALE GENOMIC DNA]</scope>
    <source>
        <strain evidence="4">CCUG 61484</strain>
    </source>
</reference>
<proteinExistence type="predicted"/>
<dbReference type="Proteomes" id="UP001597010">
    <property type="component" value="Unassembled WGS sequence"/>
</dbReference>
<accession>A0ABW3ANE2</accession>
<comment type="caution">
    <text evidence="3">The sequence shown here is derived from an EMBL/GenBank/DDBJ whole genome shotgun (WGS) entry which is preliminary data.</text>
</comment>
<dbReference type="SUPFAM" id="SSF52540">
    <property type="entry name" value="P-loop containing nucleoside triphosphate hydrolases"/>
    <property type="match status" value="1"/>
</dbReference>
<feature type="domain" description="Rad50/SbcC-type AAA" evidence="2">
    <location>
        <begin position="5"/>
        <end position="267"/>
    </location>
</feature>
<dbReference type="EMBL" id="JBHTHZ010000001">
    <property type="protein sequence ID" value="MFD0792066.1"/>
    <property type="molecule type" value="Genomic_DNA"/>
</dbReference>
<gene>
    <name evidence="3" type="ORF">ACFQZX_00475</name>
</gene>
<dbReference type="PANTHER" id="PTHR32182">
    <property type="entry name" value="DNA REPLICATION AND REPAIR PROTEIN RECF"/>
    <property type="match status" value="1"/>
</dbReference>
<keyword evidence="4" id="KW-1185">Reference proteome</keyword>
<dbReference type="Gene3D" id="3.40.50.300">
    <property type="entry name" value="P-loop containing nucleotide triphosphate hydrolases"/>
    <property type="match status" value="2"/>
</dbReference>
<dbReference type="RefSeq" id="WP_377110777.1">
    <property type="nucleotide sequence ID" value="NZ_JBHTHZ010000001.1"/>
</dbReference>